<dbReference type="AlphaFoldDB" id="K9HDV5"/>
<name>K9HDV5_9PROT</name>
<evidence type="ECO:0000313" key="6">
    <source>
        <dbReference type="EMBL" id="EKV28648.1"/>
    </source>
</evidence>
<dbReference type="PANTHER" id="PTHR35936:SF17">
    <property type="entry name" value="ARGININE-BINDING EXTRACELLULAR PROTEIN ARTP"/>
    <property type="match status" value="1"/>
</dbReference>
<dbReference type="STRING" id="1238182.C882_0860"/>
<accession>K9HDV5</accession>
<dbReference type="eggNOG" id="COG0834">
    <property type="taxonomic scope" value="Bacteria"/>
</dbReference>
<evidence type="ECO:0000256" key="1">
    <source>
        <dbReference type="ARBA" id="ARBA00004196"/>
    </source>
</evidence>
<feature type="domain" description="Solute-binding protein family 3/N-terminal" evidence="5">
    <location>
        <begin position="36"/>
        <end position="274"/>
    </location>
</feature>
<dbReference type="RefSeq" id="WP_009541516.1">
    <property type="nucleotide sequence ID" value="NZ_ANHY01000015.1"/>
</dbReference>
<gene>
    <name evidence="6" type="ORF">C882_0860</name>
</gene>
<reference evidence="6 7" key="1">
    <citation type="journal article" date="2013" name="Genome Announc.">
        <title>Draft Genome Sequence of an Alphaproteobacterium, Caenispirillum salinarum AK4(T), Isolated from a Solar Saltern.</title>
        <authorList>
            <person name="Khatri I."/>
            <person name="Singh A."/>
            <person name="Korpole S."/>
            <person name="Pinnaka A.K."/>
            <person name="Subramanian S."/>
        </authorList>
    </citation>
    <scope>NUCLEOTIDE SEQUENCE [LARGE SCALE GENOMIC DNA]</scope>
    <source>
        <strain evidence="6 7">AK4</strain>
    </source>
</reference>
<comment type="caution">
    <text evidence="6">The sequence shown here is derived from an EMBL/GenBank/DDBJ whole genome shotgun (WGS) entry which is preliminary data.</text>
</comment>
<sequence>MGIIRLLTVLLAVLLTGAWPTTGHALSLDEIMEKGSIRIGVYRDFPPFSYRDDAGKLVGIDVDIGREIADRMGLKVTYMELTADENVDDDLRNGVWKGHYLGGGVADVMLHMPVDRELNIRNDLVVLFGAYHREEFLVARDPVKTDGVQTLPVFAYEKIAVELDSLPDLYLSGAFGGRLLPGMVRFATPMEAVNALVNGEVAGVMAPASQLEAGLKNHRQRFEIAAVPTPGLVKTAWDVGAAVKHTYRALGYAVGDVIDAMEADGTMKRIFADHGVTWRPPER</sequence>
<dbReference type="OrthoDB" id="6192933at2"/>
<organism evidence="6 7">
    <name type="scientific">Caenispirillum salinarum AK4</name>
    <dbReference type="NCBI Taxonomy" id="1238182"/>
    <lineage>
        <taxon>Bacteria</taxon>
        <taxon>Pseudomonadati</taxon>
        <taxon>Pseudomonadota</taxon>
        <taxon>Alphaproteobacteria</taxon>
        <taxon>Rhodospirillales</taxon>
        <taxon>Novispirillaceae</taxon>
        <taxon>Caenispirillum</taxon>
    </lineage>
</organism>
<dbReference type="InterPro" id="IPR018313">
    <property type="entry name" value="SBP_3_CS"/>
</dbReference>
<dbReference type="SUPFAM" id="SSF53850">
    <property type="entry name" value="Periplasmic binding protein-like II"/>
    <property type="match status" value="1"/>
</dbReference>
<dbReference type="PROSITE" id="PS01039">
    <property type="entry name" value="SBP_BACTERIAL_3"/>
    <property type="match status" value="1"/>
</dbReference>
<keyword evidence="7" id="KW-1185">Reference proteome</keyword>
<dbReference type="Proteomes" id="UP000009881">
    <property type="component" value="Unassembled WGS sequence"/>
</dbReference>
<comment type="subcellular location">
    <subcellularLocation>
        <location evidence="1">Cell envelope</location>
    </subcellularLocation>
</comment>
<evidence type="ECO:0000259" key="5">
    <source>
        <dbReference type="SMART" id="SM00062"/>
    </source>
</evidence>
<proteinExistence type="inferred from homology"/>
<dbReference type="PANTHER" id="PTHR35936">
    <property type="entry name" value="MEMBRANE-BOUND LYTIC MUREIN TRANSGLYCOSYLASE F"/>
    <property type="match status" value="1"/>
</dbReference>
<evidence type="ECO:0000256" key="2">
    <source>
        <dbReference type="ARBA" id="ARBA00010333"/>
    </source>
</evidence>
<dbReference type="SMART" id="SM00062">
    <property type="entry name" value="PBPb"/>
    <property type="match status" value="1"/>
</dbReference>
<dbReference type="EMBL" id="ANHY01000015">
    <property type="protein sequence ID" value="EKV28648.1"/>
    <property type="molecule type" value="Genomic_DNA"/>
</dbReference>
<keyword evidence="3" id="KW-0732">Signal</keyword>
<evidence type="ECO:0000256" key="3">
    <source>
        <dbReference type="ARBA" id="ARBA00022729"/>
    </source>
</evidence>
<dbReference type="Pfam" id="PF00497">
    <property type="entry name" value="SBP_bac_3"/>
    <property type="match status" value="1"/>
</dbReference>
<dbReference type="InterPro" id="IPR001638">
    <property type="entry name" value="Solute-binding_3/MltF_N"/>
</dbReference>
<evidence type="ECO:0000313" key="7">
    <source>
        <dbReference type="Proteomes" id="UP000009881"/>
    </source>
</evidence>
<evidence type="ECO:0000256" key="4">
    <source>
        <dbReference type="RuleBase" id="RU003744"/>
    </source>
</evidence>
<protein>
    <submittedName>
        <fullName evidence="6">Putative amino acid-binding protein</fullName>
    </submittedName>
</protein>
<dbReference type="GO" id="GO:0030313">
    <property type="term" value="C:cell envelope"/>
    <property type="evidence" value="ECO:0007669"/>
    <property type="project" value="UniProtKB-SubCell"/>
</dbReference>
<dbReference type="Gene3D" id="3.40.190.10">
    <property type="entry name" value="Periplasmic binding protein-like II"/>
    <property type="match status" value="3"/>
</dbReference>
<comment type="similarity">
    <text evidence="2 4">Belongs to the bacterial solute-binding protein 3 family.</text>
</comment>